<accession>A0A845V3W0</accession>
<dbReference type="Proteomes" id="UP000484885">
    <property type="component" value="Unassembled WGS sequence"/>
</dbReference>
<dbReference type="RefSeq" id="WP_164212346.1">
    <property type="nucleotide sequence ID" value="NZ_JAAGSC010000044.1"/>
</dbReference>
<evidence type="ECO:0000313" key="2">
    <source>
        <dbReference type="Proteomes" id="UP000484885"/>
    </source>
</evidence>
<comment type="caution">
    <text evidence="1">The sequence shown here is derived from an EMBL/GenBank/DDBJ whole genome shotgun (WGS) entry which is preliminary data.</text>
</comment>
<proteinExistence type="predicted"/>
<dbReference type="EMBL" id="JAAGSC010000044">
    <property type="protein sequence ID" value="NDY96970.1"/>
    <property type="molecule type" value="Genomic_DNA"/>
</dbReference>
<reference evidence="1 2" key="1">
    <citation type="submission" date="2020-02" db="EMBL/GenBank/DDBJ databases">
        <authorList>
            <person name="Zhang X.-Y."/>
        </authorList>
    </citation>
    <scope>NUCLEOTIDE SEQUENCE [LARGE SCALE GENOMIC DNA]</scope>
    <source>
        <strain evidence="1 2">C33</strain>
    </source>
</reference>
<protein>
    <submittedName>
        <fullName evidence="1">Uncharacterized protein</fullName>
    </submittedName>
</protein>
<gene>
    <name evidence="1" type="ORF">G3I74_14660</name>
</gene>
<dbReference type="AlphaFoldDB" id="A0A845V3W0"/>
<sequence length="186" mass="21411">MNEEITMNKPFTVPMSPEQLPQQRIVEVVTLPPAPAGLEIVTDWRELADLPIDEDTPVRETFLVALEWAWSPMHNRLQGFSLERHNSGYWLLWSYFVDFVENDDHPWVLSAGCRQEGLDERTAAIHLLTAALIEGKEVDYLDRYHWIADDGFVTPAEMREIGRRVWPEGRKLTDGAPEALVLEDDE</sequence>
<keyword evidence="2" id="KW-1185">Reference proteome</keyword>
<evidence type="ECO:0000313" key="1">
    <source>
        <dbReference type="EMBL" id="NDY96970.1"/>
    </source>
</evidence>
<name>A0A845V3W0_9GAMM</name>
<organism evidence="1 2">
    <name type="scientific">Wenzhouxiangella limi</name>
    <dbReference type="NCBI Taxonomy" id="2707351"/>
    <lineage>
        <taxon>Bacteria</taxon>
        <taxon>Pseudomonadati</taxon>
        <taxon>Pseudomonadota</taxon>
        <taxon>Gammaproteobacteria</taxon>
        <taxon>Chromatiales</taxon>
        <taxon>Wenzhouxiangellaceae</taxon>
        <taxon>Wenzhouxiangella</taxon>
    </lineage>
</organism>